<evidence type="ECO:0000313" key="1">
    <source>
        <dbReference type="EMBL" id="QCD44416.1"/>
    </source>
</evidence>
<protein>
    <submittedName>
        <fullName evidence="1">Uncharacterized protein</fullName>
    </submittedName>
</protein>
<keyword evidence="2" id="KW-1185">Reference proteome</keyword>
<sequence>MDKTKLEKLFSKERLSSYTNEAEHKNNFLLMQKLSAKLGIIEIVTRNKVAEILGINDTSFISRQTFGYWARLINERSIHNKVLSLKELDFRKYSKSNRNTKKLRNFYKVRICYDLLVQIRNRAFHFENLYKTANDKPRISTLRNSEIVGIMPQNLTTFLDDIMLCFDSELVDYLKESGEKEKLSPLTSTAIIS</sequence>
<name>A0A6G5QFY4_9BACT</name>
<gene>
    <name evidence="1" type="ORF">CMUC_0617</name>
</gene>
<dbReference type="RefSeq" id="WP_169753605.1">
    <property type="nucleotide sequence ID" value="NZ_CP012542.1"/>
</dbReference>
<organism evidence="1 2">
    <name type="scientific">Campylobacter mucosalis CCUG 21559</name>
    <dbReference type="NCBI Taxonomy" id="1032067"/>
    <lineage>
        <taxon>Bacteria</taxon>
        <taxon>Pseudomonadati</taxon>
        <taxon>Campylobacterota</taxon>
        <taxon>Epsilonproteobacteria</taxon>
        <taxon>Campylobacterales</taxon>
        <taxon>Campylobacteraceae</taxon>
        <taxon>Campylobacter</taxon>
    </lineage>
</organism>
<reference evidence="1 2" key="1">
    <citation type="submission" date="2016-07" db="EMBL/GenBank/DDBJ databases">
        <title>Comparative genomics of the Campylobacter concisus group.</title>
        <authorList>
            <person name="Miller W.G."/>
            <person name="Yee E."/>
            <person name="Chapman M.H."/>
            <person name="Huynh S."/>
            <person name="Bono J.L."/>
            <person name="On S.L.W."/>
            <person name="StLeger J."/>
            <person name="Foster G."/>
            <person name="Parker C.T."/>
        </authorList>
    </citation>
    <scope>NUCLEOTIDE SEQUENCE [LARGE SCALE GENOMIC DNA]</scope>
    <source>
        <strain evidence="1 2">CCUG 21559</strain>
    </source>
</reference>
<dbReference type="EMBL" id="CP012542">
    <property type="protein sequence ID" value="QCD44416.1"/>
    <property type="molecule type" value="Genomic_DNA"/>
</dbReference>
<accession>A0A6G5QFY4</accession>
<proteinExistence type="predicted"/>
<dbReference type="Proteomes" id="UP000503264">
    <property type="component" value="Chromosome"/>
</dbReference>
<dbReference type="AlphaFoldDB" id="A0A6G5QFY4"/>
<evidence type="ECO:0000313" key="2">
    <source>
        <dbReference type="Proteomes" id="UP000503264"/>
    </source>
</evidence>